<gene>
    <name evidence="2" type="ORF">WKV53_27825</name>
</gene>
<dbReference type="Pfam" id="PF13628">
    <property type="entry name" value="DUF4142"/>
    <property type="match status" value="1"/>
</dbReference>
<reference evidence="2 3" key="1">
    <citation type="submission" date="2024-04" db="EMBL/GenBank/DDBJ databases">
        <title>Luteolibacter sp. isolated from soil.</title>
        <authorList>
            <person name="An J."/>
        </authorList>
    </citation>
    <scope>NUCLEOTIDE SEQUENCE [LARGE SCALE GENOMIC DNA]</scope>
    <source>
        <strain evidence="2 3">Y139</strain>
    </source>
</reference>
<dbReference type="InterPro" id="IPR012347">
    <property type="entry name" value="Ferritin-like"/>
</dbReference>
<name>A0ABU9B2T9_9BACT</name>
<evidence type="ECO:0000313" key="3">
    <source>
        <dbReference type="Proteomes" id="UP001371305"/>
    </source>
</evidence>
<dbReference type="PANTHER" id="PTHR38593">
    <property type="entry name" value="BLR2558 PROTEIN"/>
    <property type="match status" value="1"/>
</dbReference>
<dbReference type="Proteomes" id="UP001371305">
    <property type="component" value="Unassembled WGS sequence"/>
</dbReference>
<accession>A0ABU9B2T9</accession>
<dbReference type="Gene3D" id="1.20.1260.10">
    <property type="match status" value="1"/>
</dbReference>
<proteinExistence type="predicted"/>
<dbReference type="EMBL" id="JBBUKT010000018">
    <property type="protein sequence ID" value="MEK7954358.1"/>
    <property type="molecule type" value="Genomic_DNA"/>
</dbReference>
<dbReference type="PANTHER" id="PTHR38593:SF1">
    <property type="entry name" value="BLR2558 PROTEIN"/>
    <property type="match status" value="1"/>
</dbReference>
<dbReference type="InterPro" id="IPR025419">
    <property type="entry name" value="DUF4142"/>
</dbReference>
<feature type="domain" description="DUF4142" evidence="1">
    <location>
        <begin position="102"/>
        <end position="231"/>
    </location>
</feature>
<protein>
    <submittedName>
        <fullName evidence="2">DUF4142 domain-containing protein</fullName>
    </submittedName>
</protein>
<comment type="caution">
    <text evidence="2">The sequence shown here is derived from an EMBL/GenBank/DDBJ whole genome shotgun (WGS) entry which is preliminary data.</text>
</comment>
<keyword evidence="3" id="KW-1185">Reference proteome</keyword>
<sequence length="241" mass="25865">MQRVARPICRFDVLGPSTHQAAEEEGLNRHPSCEQRTTMTRRFLLKSGGFTAVGLALSLPASAKDDGKPGKLDANAFTKANEQAGAKLKALQSDASSLSKGDKSLVDEIAFGGMMQLQASELALDKSKSADVKMIAKAETEEQKGLASKLEEFAKKKGVKLPTELNDKGRKLLADLKASGDGFDRAYLEGSGVNGHKELRKTMSTVRDKAADPMLKALAEIALPLIEIHLTVSEDEVETLA</sequence>
<organism evidence="2 3">
    <name type="scientific">Luteolibacter soli</name>
    <dbReference type="NCBI Taxonomy" id="3135280"/>
    <lineage>
        <taxon>Bacteria</taxon>
        <taxon>Pseudomonadati</taxon>
        <taxon>Verrucomicrobiota</taxon>
        <taxon>Verrucomicrobiia</taxon>
        <taxon>Verrucomicrobiales</taxon>
        <taxon>Verrucomicrobiaceae</taxon>
        <taxon>Luteolibacter</taxon>
    </lineage>
</organism>
<evidence type="ECO:0000259" key="1">
    <source>
        <dbReference type="Pfam" id="PF13628"/>
    </source>
</evidence>
<evidence type="ECO:0000313" key="2">
    <source>
        <dbReference type="EMBL" id="MEK7954358.1"/>
    </source>
</evidence>